<dbReference type="InterPro" id="IPR009057">
    <property type="entry name" value="Homeodomain-like_sf"/>
</dbReference>
<comment type="caution">
    <text evidence="4">The sequence shown here is derived from an EMBL/GenBank/DDBJ whole genome shotgun (WGS) entry which is preliminary data.</text>
</comment>
<feature type="domain" description="HTH tetR-type" evidence="3">
    <location>
        <begin position="18"/>
        <end position="78"/>
    </location>
</feature>
<gene>
    <name evidence="4" type="ORF">C5F51_05865</name>
</gene>
<sequence length="207" mass="22669">MTIADRQYGGRAVTERRAERRQRFVVAATKVFAERGYANCSLADVCAAAGLSKRQFYEEFQTREDVLTAAYDRVQDEAAAAVVRTLGTLSPADPARAMAVVLSAYLDSITSDPYRAKLAFIEVVGASDRMEQHRRERRHGWVTLLEMVVVPIAGPGARLRGDAALSASVLIGAVNGLAHEWLLMRPRPDVSELTDLLIPVALSLIET</sequence>
<dbReference type="EMBL" id="PSZD01000003">
    <property type="protein sequence ID" value="PPJ31132.1"/>
    <property type="molecule type" value="Genomic_DNA"/>
</dbReference>
<dbReference type="InterPro" id="IPR050109">
    <property type="entry name" value="HTH-type_TetR-like_transc_reg"/>
</dbReference>
<dbReference type="Gene3D" id="1.10.357.10">
    <property type="entry name" value="Tetracycline Repressor, domain 2"/>
    <property type="match status" value="1"/>
</dbReference>
<dbReference type="RefSeq" id="WP_063015575.1">
    <property type="nucleotide sequence ID" value="NZ_JADLQW010000010.1"/>
</dbReference>
<evidence type="ECO:0000313" key="4">
    <source>
        <dbReference type="EMBL" id="PPJ31132.1"/>
    </source>
</evidence>
<dbReference type="InterPro" id="IPR036271">
    <property type="entry name" value="Tet_transcr_reg_TetR-rel_C_sf"/>
</dbReference>
<accession>A0A2S6ABH4</accession>
<dbReference type="GO" id="GO:0000976">
    <property type="term" value="F:transcription cis-regulatory region binding"/>
    <property type="evidence" value="ECO:0007669"/>
    <property type="project" value="TreeGrafter"/>
</dbReference>
<dbReference type="Proteomes" id="UP000238356">
    <property type="component" value="Unassembled WGS sequence"/>
</dbReference>
<dbReference type="PANTHER" id="PTHR30055">
    <property type="entry name" value="HTH-TYPE TRANSCRIPTIONAL REGULATOR RUTR"/>
    <property type="match status" value="1"/>
</dbReference>
<evidence type="ECO:0000256" key="1">
    <source>
        <dbReference type="ARBA" id="ARBA00023125"/>
    </source>
</evidence>
<dbReference type="PROSITE" id="PS50977">
    <property type="entry name" value="HTH_TETR_2"/>
    <property type="match status" value="1"/>
</dbReference>
<dbReference type="GO" id="GO:0003700">
    <property type="term" value="F:DNA-binding transcription factor activity"/>
    <property type="evidence" value="ECO:0007669"/>
    <property type="project" value="TreeGrafter"/>
</dbReference>
<dbReference type="PANTHER" id="PTHR30055:SF226">
    <property type="entry name" value="HTH-TYPE TRANSCRIPTIONAL REGULATOR PKSA"/>
    <property type="match status" value="1"/>
</dbReference>
<dbReference type="PRINTS" id="PR00455">
    <property type="entry name" value="HTHTETR"/>
</dbReference>
<dbReference type="SUPFAM" id="SSF48498">
    <property type="entry name" value="Tetracyclin repressor-like, C-terminal domain"/>
    <property type="match status" value="1"/>
</dbReference>
<organism evidence="4 5">
    <name type="scientific">Nocardia nova</name>
    <dbReference type="NCBI Taxonomy" id="37330"/>
    <lineage>
        <taxon>Bacteria</taxon>
        <taxon>Bacillati</taxon>
        <taxon>Actinomycetota</taxon>
        <taxon>Actinomycetes</taxon>
        <taxon>Mycobacteriales</taxon>
        <taxon>Nocardiaceae</taxon>
        <taxon>Nocardia</taxon>
    </lineage>
</organism>
<keyword evidence="1 2" id="KW-0238">DNA-binding</keyword>
<evidence type="ECO:0000313" key="5">
    <source>
        <dbReference type="Proteomes" id="UP000238356"/>
    </source>
</evidence>
<dbReference type="Pfam" id="PF00440">
    <property type="entry name" value="TetR_N"/>
    <property type="match status" value="1"/>
</dbReference>
<reference evidence="4 5" key="1">
    <citation type="submission" date="2018-02" db="EMBL/GenBank/DDBJ databases">
        <title>8 Nocardia nova and 1 Nocardia cyriacigeorgica strain used for evolution to TMP-SMX.</title>
        <authorList>
            <person name="Mehta H."/>
            <person name="Weng J."/>
            <person name="Shamoo Y."/>
        </authorList>
    </citation>
    <scope>NUCLEOTIDE SEQUENCE [LARGE SCALE GENOMIC DNA]</scope>
    <source>
        <strain evidence="4 5">BAA2227</strain>
    </source>
</reference>
<dbReference type="InterPro" id="IPR001647">
    <property type="entry name" value="HTH_TetR"/>
</dbReference>
<feature type="DNA-binding region" description="H-T-H motif" evidence="2">
    <location>
        <begin position="41"/>
        <end position="60"/>
    </location>
</feature>
<evidence type="ECO:0000256" key="2">
    <source>
        <dbReference type="PROSITE-ProRule" id="PRU00335"/>
    </source>
</evidence>
<proteinExistence type="predicted"/>
<dbReference type="SUPFAM" id="SSF46689">
    <property type="entry name" value="Homeodomain-like"/>
    <property type="match status" value="1"/>
</dbReference>
<evidence type="ECO:0000259" key="3">
    <source>
        <dbReference type="PROSITE" id="PS50977"/>
    </source>
</evidence>
<keyword evidence="5" id="KW-1185">Reference proteome</keyword>
<dbReference type="GeneID" id="66722726"/>
<dbReference type="AlphaFoldDB" id="A0A2S6ABH4"/>
<protein>
    <submittedName>
        <fullName evidence="4">TetR/AcrR family transcriptional regulator</fullName>
    </submittedName>
</protein>
<name>A0A2S6ABH4_9NOCA</name>